<protein>
    <submittedName>
        <fullName evidence="2">Expressed protein</fullName>
    </submittedName>
</protein>
<evidence type="ECO:0000313" key="2">
    <source>
        <dbReference type="EMBL" id="CAH7685903.1"/>
    </source>
</evidence>
<organism evidence="2 3">
    <name type="scientific">Phakopsora pachyrhizi</name>
    <name type="common">Asian soybean rust disease fungus</name>
    <dbReference type="NCBI Taxonomy" id="170000"/>
    <lineage>
        <taxon>Eukaryota</taxon>
        <taxon>Fungi</taxon>
        <taxon>Dikarya</taxon>
        <taxon>Basidiomycota</taxon>
        <taxon>Pucciniomycotina</taxon>
        <taxon>Pucciniomycetes</taxon>
        <taxon>Pucciniales</taxon>
        <taxon>Phakopsoraceae</taxon>
        <taxon>Phakopsora</taxon>
    </lineage>
</organism>
<dbReference type="EMBL" id="CALTRL010005757">
    <property type="protein sequence ID" value="CAH7685903.1"/>
    <property type="molecule type" value="Genomic_DNA"/>
</dbReference>
<evidence type="ECO:0000256" key="1">
    <source>
        <dbReference type="SAM" id="MobiDB-lite"/>
    </source>
</evidence>
<feature type="compositionally biased region" description="Acidic residues" evidence="1">
    <location>
        <begin position="486"/>
        <end position="506"/>
    </location>
</feature>
<comment type="caution">
    <text evidence="2">The sequence shown here is derived from an EMBL/GenBank/DDBJ whole genome shotgun (WGS) entry which is preliminary data.</text>
</comment>
<gene>
    <name evidence="2" type="ORF">PPACK8108_LOCUS20499</name>
</gene>
<sequence>MDSRMNASTKTVQANLNKKRLSIERFEEISARAKKSVECLKKVRWLKLKSQKNHTIQISNEDYQSIVSEYLPTIVESAASLEKQDFLYLYSDSPALDLYSLISDSIYKTISALKKVLDPNRLKIISQRDSFSVKFEIFMLLTKDVDAIKSDWLRLLPIYRSYFTAIAKAKSGSTELWKEIRSKTKAIVDTANGALSKLDSAERHSDKGDHQNPELSDDRFTKRIKLDISEKKETTKRNYRLEKQLSEVKNKFSSHKGDIKCFEKANLRTFRSPYPKVSQEGLRSIYESLPTLRNNILILRESFKLDNFKFSCGEISNEKLNINLPNLVKNEIKSTRKSMNLLINKARPGNLGANTDLVVINGSQFNSLRKYFEQFSSQWSRLENGFKNFLQGIYPNTQKKIDVEPKLGEEITSKLDECLKTIDLATASIECCPTSNYQKTFGFIGWYLTEQIKLKREIIGRMSRKGFDFGCTFSDDHSDIKKTNGDDEPNEDDNDEFDGESGEEFTEQGCSGVSDDDPEKYNDASFLISWNRVLESLKSLVYMLSRKKCNPPFFTMFRLDKDQLLNVAHEFQRWAYEFEVRWDGEGWGVASHVDFEETREKLLDSLRTVESLLLSKNSMSLTVELMKTFDKPYKSNIKNINRRRIDTRYANFWFKEWLLEVLFNINNTYRLDKKYWDRH</sequence>
<dbReference type="Proteomes" id="UP001153365">
    <property type="component" value="Unassembled WGS sequence"/>
</dbReference>
<accession>A0AAV0BHY5</accession>
<dbReference type="AlphaFoldDB" id="A0AAV0BHY5"/>
<keyword evidence="3" id="KW-1185">Reference proteome</keyword>
<name>A0AAV0BHY5_PHAPC</name>
<proteinExistence type="predicted"/>
<reference evidence="2" key="1">
    <citation type="submission" date="2022-06" db="EMBL/GenBank/DDBJ databases">
        <authorList>
            <consortium name="SYNGENTA / RWTH Aachen University"/>
        </authorList>
    </citation>
    <scope>NUCLEOTIDE SEQUENCE</scope>
</reference>
<feature type="region of interest" description="Disordered" evidence="1">
    <location>
        <begin position="479"/>
        <end position="518"/>
    </location>
</feature>
<evidence type="ECO:0000313" key="3">
    <source>
        <dbReference type="Proteomes" id="UP001153365"/>
    </source>
</evidence>